<dbReference type="CDD" id="cd00130">
    <property type="entry name" value="PAS"/>
    <property type="match status" value="2"/>
</dbReference>
<dbReference type="SMART" id="SM00065">
    <property type="entry name" value="GAF"/>
    <property type="match status" value="1"/>
</dbReference>
<dbReference type="Pfam" id="PF08447">
    <property type="entry name" value="PAS_3"/>
    <property type="match status" value="1"/>
</dbReference>
<organism evidence="5 6">
    <name type="scientific">Arsenicitalea aurantiaca</name>
    <dbReference type="NCBI Taxonomy" id="1783274"/>
    <lineage>
        <taxon>Bacteria</taxon>
        <taxon>Pseudomonadati</taxon>
        <taxon>Pseudomonadota</taxon>
        <taxon>Alphaproteobacteria</taxon>
        <taxon>Hyphomicrobiales</taxon>
        <taxon>Devosiaceae</taxon>
        <taxon>Arsenicitalea</taxon>
    </lineage>
</organism>
<name>A0A433XBN9_9HYPH</name>
<dbReference type="OrthoDB" id="9814202at2"/>
<feature type="domain" description="GGDEF" evidence="4">
    <location>
        <begin position="444"/>
        <end position="576"/>
    </location>
</feature>
<evidence type="ECO:0000259" key="1">
    <source>
        <dbReference type="PROSITE" id="PS50112"/>
    </source>
</evidence>
<dbReference type="InterPro" id="IPR043128">
    <property type="entry name" value="Rev_trsase/Diguanyl_cyclase"/>
</dbReference>
<dbReference type="SMART" id="SM00091">
    <property type="entry name" value="PAS"/>
    <property type="match status" value="2"/>
</dbReference>
<dbReference type="SUPFAM" id="SSF141868">
    <property type="entry name" value="EAL domain-like"/>
    <property type="match status" value="1"/>
</dbReference>
<proteinExistence type="predicted"/>
<evidence type="ECO:0000313" key="6">
    <source>
        <dbReference type="Proteomes" id="UP000281547"/>
    </source>
</evidence>
<dbReference type="InterPro" id="IPR000700">
    <property type="entry name" value="PAS-assoc_C"/>
</dbReference>
<dbReference type="InterPro" id="IPR029787">
    <property type="entry name" value="Nucleotide_cyclase"/>
</dbReference>
<dbReference type="SUPFAM" id="SSF55785">
    <property type="entry name" value="PYP-like sensor domain (PAS domain)"/>
    <property type="match status" value="2"/>
</dbReference>
<dbReference type="SMART" id="SM00267">
    <property type="entry name" value="GGDEF"/>
    <property type="match status" value="1"/>
</dbReference>
<dbReference type="InterPro" id="IPR052155">
    <property type="entry name" value="Biofilm_reg_signaling"/>
</dbReference>
<dbReference type="InterPro" id="IPR000160">
    <property type="entry name" value="GGDEF_dom"/>
</dbReference>
<dbReference type="InterPro" id="IPR000014">
    <property type="entry name" value="PAS"/>
</dbReference>
<dbReference type="PANTHER" id="PTHR44757:SF2">
    <property type="entry name" value="BIOFILM ARCHITECTURE MAINTENANCE PROTEIN MBAA"/>
    <property type="match status" value="1"/>
</dbReference>
<dbReference type="NCBIfam" id="TIGR00254">
    <property type="entry name" value="GGDEF"/>
    <property type="match status" value="1"/>
</dbReference>
<dbReference type="Pfam" id="PF13426">
    <property type="entry name" value="PAS_9"/>
    <property type="match status" value="1"/>
</dbReference>
<dbReference type="EMBL" id="RZNJ01000003">
    <property type="protein sequence ID" value="RUT31430.1"/>
    <property type="molecule type" value="Genomic_DNA"/>
</dbReference>
<dbReference type="Proteomes" id="UP000281547">
    <property type="component" value="Unassembled WGS sequence"/>
</dbReference>
<dbReference type="SMART" id="SM00086">
    <property type="entry name" value="PAC"/>
    <property type="match status" value="1"/>
</dbReference>
<dbReference type="Gene3D" id="3.30.70.270">
    <property type="match status" value="1"/>
</dbReference>
<dbReference type="PROSITE" id="PS50113">
    <property type="entry name" value="PAC"/>
    <property type="match status" value="1"/>
</dbReference>
<feature type="domain" description="PAC" evidence="2">
    <location>
        <begin position="363"/>
        <end position="415"/>
    </location>
</feature>
<dbReference type="SMART" id="SM00052">
    <property type="entry name" value="EAL"/>
    <property type="match status" value="1"/>
</dbReference>
<dbReference type="Pfam" id="PF13185">
    <property type="entry name" value="GAF_2"/>
    <property type="match status" value="1"/>
</dbReference>
<comment type="caution">
    <text evidence="5">The sequence shown here is derived from an EMBL/GenBank/DDBJ whole genome shotgun (WGS) entry which is preliminary data.</text>
</comment>
<evidence type="ECO:0000313" key="5">
    <source>
        <dbReference type="EMBL" id="RUT31430.1"/>
    </source>
</evidence>
<dbReference type="PROSITE" id="PS50887">
    <property type="entry name" value="GGDEF"/>
    <property type="match status" value="1"/>
</dbReference>
<evidence type="ECO:0000259" key="3">
    <source>
        <dbReference type="PROSITE" id="PS50883"/>
    </source>
</evidence>
<protein>
    <submittedName>
        <fullName evidence="5">EAL domain-containing protein</fullName>
    </submittedName>
</protein>
<dbReference type="SUPFAM" id="SSF55781">
    <property type="entry name" value="GAF domain-like"/>
    <property type="match status" value="1"/>
</dbReference>
<dbReference type="InterPro" id="IPR001633">
    <property type="entry name" value="EAL_dom"/>
</dbReference>
<feature type="domain" description="PAS" evidence="1">
    <location>
        <begin position="290"/>
        <end position="360"/>
    </location>
</feature>
<dbReference type="FunFam" id="3.30.450.20:FF:000099">
    <property type="entry name" value="Sensory box sensor histidine kinase"/>
    <property type="match status" value="1"/>
</dbReference>
<dbReference type="PANTHER" id="PTHR44757">
    <property type="entry name" value="DIGUANYLATE CYCLASE DGCP"/>
    <property type="match status" value="1"/>
</dbReference>
<dbReference type="InterPro" id="IPR003018">
    <property type="entry name" value="GAF"/>
</dbReference>
<dbReference type="Pfam" id="PF00563">
    <property type="entry name" value="EAL"/>
    <property type="match status" value="1"/>
</dbReference>
<dbReference type="NCBIfam" id="TIGR00229">
    <property type="entry name" value="sensory_box"/>
    <property type="match status" value="1"/>
</dbReference>
<dbReference type="CDD" id="cd01948">
    <property type="entry name" value="EAL"/>
    <property type="match status" value="1"/>
</dbReference>
<dbReference type="Gene3D" id="3.20.20.450">
    <property type="entry name" value="EAL domain"/>
    <property type="match status" value="1"/>
</dbReference>
<evidence type="ECO:0000259" key="4">
    <source>
        <dbReference type="PROSITE" id="PS50887"/>
    </source>
</evidence>
<feature type="domain" description="EAL" evidence="3">
    <location>
        <begin position="585"/>
        <end position="840"/>
    </location>
</feature>
<dbReference type="AlphaFoldDB" id="A0A433XBN9"/>
<dbReference type="InterPro" id="IPR001610">
    <property type="entry name" value="PAC"/>
</dbReference>
<gene>
    <name evidence="5" type="ORF">EMQ25_11315</name>
</gene>
<dbReference type="InterPro" id="IPR029016">
    <property type="entry name" value="GAF-like_dom_sf"/>
</dbReference>
<dbReference type="PROSITE" id="PS50112">
    <property type="entry name" value="PAS"/>
    <property type="match status" value="1"/>
</dbReference>
<dbReference type="Gene3D" id="3.30.450.40">
    <property type="match status" value="1"/>
</dbReference>
<reference evidence="5 6" key="1">
    <citation type="journal article" date="2016" name="Int. J. Syst. Evol. Microbiol.">
        <title>Arsenicitalea aurantiaca gen. nov., sp. nov., a new member of the family Hyphomicrobiaceae, isolated from high-arsenic sediment.</title>
        <authorList>
            <person name="Mu Y."/>
            <person name="Zhou L."/>
            <person name="Zeng X.C."/>
            <person name="Liu L."/>
            <person name="Pan Y."/>
            <person name="Chen X."/>
            <person name="Wang J."/>
            <person name="Li S."/>
            <person name="Li W.J."/>
            <person name="Wang Y."/>
        </authorList>
    </citation>
    <scope>NUCLEOTIDE SEQUENCE [LARGE SCALE GENOMIC DNA]</scope>
    <source>
        <strain evidence="5 6">42-50</strain>
    </source>
</reference>
<dbReference type="RefSeq" id="WP_127188675.1">
    <property type="nucleotide sequence ID" value="NZ_RZNJ01000003.1"/>
</dbReference>
<accession>A0A433XBN9</accession>
<dbReference type="InterPro" id="IPR035919">
    <property type="entry name" value="EAL_sf"/>
</dbReference>
<dbReference type="SUPFAM" id="SSF55073">
    <property type="entry name" value="Nucleotide cyclase"/>
    <property type="match status" value="1"/>
</dbReference>
<dbReference type="Pfam" id="PF00990">
    <property type="entry name" value="GGDEF"/>
    <property type="match status" value="1"/>
</dbReference>
<dbReference type="InterPro" id="IPR035965">
    <property type="entry name" value="PAS-like_dom_sf"/>
</dbReference>
<keyword evidence="6" id="KW-1185">Reference proteome</keyword>
<evidence type="ECO:0000259" key="2">
    <source>
        <dbReference type="PROSITE" id="PS50113"/>
    </source>
</evidence>
<sequence>MNDNNLFETLTKAVPGIVWISNSRGSVDFNNEHWQKFTGMTLEAGLGHGWLNAIHPADVAAFHAQLPLDGARQPEIQTEIRVRRHDGVYHRHLLSARYVGGDRWIGCAIDAHEWLISEARDAAHNRILDLVLFGAELEEVLVELCRAAEKQLSGATCSILLVHQDGENFSTGIAPKFPKDTYRDIASVRIDARAGSCGTAVYEKRDVISSDISTDPLWEGWREPMLALGYSACWSKPVFDSKGRVIASFGFYFPAPREPSSAETREMDRLRRLAAVTIERARMLEALRESEEHYRYTVELNPQIPWTADAQGKVLTVSGRWTEATGITHEDALGDGWLTGLHPDDVEPTTVKWQQSIVSGCPLDASYRIRLKDGSYRWVRARAFARANEDGRVLRWYGAVDDIHERQVAEERLRRQAFQDDLTGLPNRRQFVNDLRAALASSSEPLGLMVLDMDDFKLINDRHGHLTGDAVLRLFGRHLLSITEPGEHVFRLGGDEFAIISRVIFSDECLLTRAREIEALLEARMKRNKKARTSRASIGCALGGPDEFADEVFKRADLALYAAKSTAKGSIKLFDPKIRSLTARRSEEFELARTALREGWIEPFFQPIVSLSTFAPRGWEALLRIRHPEKGLLSPIAVRSALDDPRLSDAIGLRMVELVVDQMARWSAAHVPFGQCSINLATENIVSRDFGDRLITLLDHHKLERRCVKLEITERVLLDELEDVICQRLDDLRMQGVSISLDDFGTGYASLVHLQTLPVDEMKIDRSFISGMRSGPKGREIVRAMIGLAKTMGLATVAEGVETPAEAALLASWGCEFGQGYLFGRPMNADEVPAHLAEARWRRANV</sequence>
<dbReference type="PROSITE" id="PS50883">
    <property type="entry name" value="EAL"/>
    <property type="match status" value="1"/>
</dbReference>
<dbReference type="InterPro" id="IPR013655">
    <property type="entry name" value="PAS_fold_3"/>
</dbReference>
<dbReference type="Gene3D" id="3.30.450.20">
    <property type="entry name" value="PAS domain"/>
    <property type="match status" value="2"/>
</dbReference>
<dbReference type="CDD" id="cd01949">
    <property type="entry name" value="GGDEF"/>
    <property type="match status" value="1"/>
</dbReference>